<sequence>MTDATATNPERIEGNVKWFSNRKGYGFITSTAGEDIFVHQSSIVSEGYRTLDENWHVEFSIGFDEDDGKPKAENVTAPGGGPCVGPKRPRRRRRGGDSEDDGGVNDGAGAEKDGDMGYEQEGRTASNPDAGPTAKSQRPPRTRTKKEPQPIWHDHLTEDVKQVLQNKHIPTSTGTIDISYQCHPHNDRIKLGTRGYASLADSDSYLAEGKFEADPDGNITLEWERVLHCAHDGNWNVCTDSSNFVTELSLIGSDVGPVGLEETMATLMGNHVTDPKSTLEANDFLMRRVVLTTKKRESRSS</sequence>
<dbReference type="InterPro" id="IPR019844">
    <property type="entry name" value="CSD_CS"/>
</dbReference>
<dbReference type="PROSITE" id="PS51857">
    <property type="entry name" value="CSD_2"/>
    <property type="match status" value="1"/>
</dbReference>
<organism evidence="4">
    <name type="scientific">Chaetoceros debilis</name>
    <dbReference type="NCBI Taxonomy" id="122233"/>
    <lineage>
        <taxon>Eukaryota</taxon>
        <taxon>Sar</taxon>
        <taxon>Stramenopiles</taxon>
        <taxon>Ochrophyta</taxon>
        <taxon>Bacillariophyta</taxon>
        <taxon>Coscinodiscophyceae</taxon>
        <taxon>Chaetocerotophycidae</taxon>
        <taxon>Chaetocerotales</taxon>
        <taxon>Chaetocerotaceae</taxon>
        <taxon>Chaetoceros</taxon>
    </lineage>
</organism>
<gene>
    <name evidence="3" type="ORF">CDEB00056_LOCUS6783</name>
    <name evidence="4" type="ORF">CDEB00056_LOCUS6784</name>
</gene>
<dbReference type="InterPro" id="IPR002059">
    <property type="entry name" value="CSP_DNA-bd"/>
</dbReference>
<feature type="compositionally biased region" description="Basic and acidic residues" evidence="1">
    <location>
        <begin position="145"/>
        <end position="154"/>
    </location>
</feature>
<dbReference type="Gene3D" id="2.40.50.140">
    <property type="entry name" value="Nucleic acid-binding proteins"/>
    <property type="match status" value="1"/>
</dbReference>
<accession>A0A6S8TCQ4</accession>
<dbReference type="PANTHER" id="PTHR46565">
    <property type="entry name" value="COLD SHOCK DOMAIN PROTEIN 2"/>
    <property type="match status" value="1"/>
</dbReference>
<dbReference type="InterPro" id="IPR011129">
    <property type="entry name" value="CSD"/>
</dbReference>
<protein>
    <recommendedName>
        <fullName evidence="2">CSD domain-containing protein</fullName>
    </recommendedName>
</protein>
<dbReference type="GO" id="GO:0003676">
    <property type="term" value="F:nucleic acid binding"/>
    <property type="evidence" value="ECO:0007669"/>
    <property type="project" value="InterPro"/>
</dbReference>
<dbReference type="EMBL" id="HBIO01008862">
    <property type="protein sequence ID" value="CAE0461943.1"/>
    <property type="molecule type" value="Transcribed_RNA"/>
</dbReference>
<feature type="region of interest" description="Disordered" evidence="1">
    <location>
        <begin position="62"/>
        <end position="154"/>
    </location>
</feature>
<dbReference type="PRINTS" id="PR00050">
    <property type="entry name" value="COLDSHOCK"/>
</dbReference>
<dbReference type="SMART" id="SM00357">
    <property type="entry name" value="CSP"/>
    <property type="match status" value="1"/>
</dbReference>
<name>A0A6S8TCQ4_9STRA</name>
<dbReference type="Pfam" id="PF00313">
    <property type="entry name" value="CSD"/>
    <property type="match status" value="1"/>
</dbReference>
<evidence type="ECO:0000256" key="1">
    <source>
        <dbReference type="SAM" id="MobiDB-lite"/>
    </source>
</evidence>
<evidence type="ECO:0000313" key="4">
    <source>
        <dbReference type="EMBL" id="CAE0461943.1"/>
    </source>
</evidence>
<dbReference type="CDD" id="cd04458">
    <property type="entry name" value="CSP_CDS"/>
    <property type="match status" value="1"/>
</dbReference>
<dbReference type="AlphaFoldDB" id="A0A6S8TCQ4"/>
<dbReference type="SUPFAM" id="SSF50249">
    <property type="entry name" value="Nucleic acid-binding proteins"/>
    <property type="match status" value="1"/>
</dbReference>
<feature type="domain" description="CSD" evidence="2">
    <location>
        <begin position="11"/>
        <end position="77"/>
    </location>
</feature>
<proteinExistence type="predicted"/>
<evidence type="ECO:0000259" key="2">
    <source>
        <dbReference type="PROSITE" id="PS51857"/>
    </source>
</evidence>
<evidence type="ECO:0000313" key="3">
    <source>
        <dbReference type="EMBL" id="CAE0461942.1"/>
    </source>
</evidence>
<dbReference type="EMBL" id="HBIO01008861">
    <property type="protein sequence ID" value="CAE0461942.1"/>
    <property type="molecule type" value="Transcribed_RNA"/>
</dbReference>
<reference evidence="4" key="1">
    <citation type="submission" date="2021-01" db="EMBL/GenBank/DDBJ databases">
        <authorList>
            <person name="Corre E."/>
            <person name="Pelletier E."/>
            <person name="Niang G."/>
            <person name="Scheremetjew M."/>
            <person name="Finn R."/>
            <person name="Kale V."/>
            <person name="Holt S."/>
            <person name="Cochrane G."/>
            <person name="Meng A."/>
            <person name="Brown T."/>
            <person name="Cohen L."/>
        </authorList>
    </citation>
    <scope>NUCLEOTIDE SEQUENCE</scope>
    <source>
        <strain evidence="4">MM31A-1</strain>
    </source>
</reference>
<dbReference type="InterPro" id="IPR012340">
    <property type="entry name" value="NA-bd_OB-fold"/>
</dbReference>
<dbReference type="PANTHER" id="PTHR46565:SF21">
    <property type="match status" value="1"/>
</dbReference>
<dbReference type="PROSITE" id="PS00352">
    <property type="entry name" value="CSD_1"/>
    <property type="match status" value="1"/>
</dbReference>